<keyword evidence="1" id="KW-0175">Coiled coil</keyword>
<evidence type="ECO:0000313" key="3">
    <source>
        <dbReference type="EMBL" id="GEO11264.1"/>
    </source>
</evidence>
<feature type="domain" description="KilA-N DNA-binding" evidence="2">
    <location>
        <begin position="2"/>
        <end position="59"/>
    </location>
</feature>
<dbReference type="AlphaFoldDB" id="A0A512BH15"/>
<feature type="coiled-coil region" evidence="1">
    <location>
        <begin position="72"/>
        <end position="106"/>
    </location>
</feature>
<evidence type="ECO:0000313" key="4">
    <source>
        <dbReference type="Proteomes" id="UP000321513"/>
    </source>
</evidence>
<evidence type="ECO:0000256" key="1">
    <source>
        <dbReference type="SAM" id="Coils"/>
    </source>
</evidence>
<reference evidence="3 4" key="1">
    <citation type="submission" date="2019-07" db="EMBL/GenBank/DDBJ databases">
        <title>Whole genome shotgun sequence of Segetibacter aerophilus NBRC 106135.</title>
        <authorList>
            <person name="Hosoyama A."/>
            <person name="Uohara A."/>
            <person name="Ohji S."/>
            <person name="Ichikawa N."/>
        </authorList>
    </citation>
    <scope>NUCLEOTIDE SEQUENCE [LARGE SCALE GENOMIC DNA]</scope>
    <source>
        <strain evidence="3 4">NBRC 106135</strain>
    </source>
</reference>
<evidence type="ECO:0000259" key="2">
    <source>
        <dbReference type="Pfam" id="PF10543"/>
    </source>
</evidence>
<keyword evidence="4" id="KW-1185">Reference proteome</keyword>
<dbReference type="Proteomes" id="UP000321513">
    <property type="component" value="Unassembled WGS sequence"/>
</dbReference>
<dbReference type="Pfam" id="PF10543">
    <property type="entry name" value="ORF6N"/>
    <property type="match status" value="1"/>
</dbReference>
<comment type="caution">
    <text evidence="3">The sequence shown here is derived from an EMBL/GenBank/DDBJ whole genome shotgun (WGS) entry which is preliminary data.</text>
</comment>
<dbReference type="InterPro" id="IPR018873">
    <property type="entry name" value="KilA-N_DNA-bd_domain"/>
</dbReference>
<proteinExistence type="predicted"/>
<name>A0A512BH15_9BACT</name>
<dbReference type="EMBL" id="BJYT01000018">
    <property type="protein sequence ID" value="GEO11264.1"/>
    <property type="molecule type" value="Genomic_DNA"/>
</dbReference>
<accession>A0A512BH15</accession>
<organism evidence="3 4">
    <name type="scientific">Segetibacter aerophilus</name>
    <dbReference type="NCBI Taxonomy" id="670293"/>
    <lineage>
        <taxon>Bacteria</taxon>
        <taxon>Pseudomonadati</taxon>
        <taxon>Bacteroidota</taxon>
        <taxon>Chitinophagia</taxon>
        <taxon>Chitinophagales</taxon>
        <taxon>Chitinophagaceae</taxon>
        <taxon>Segetibacter</taxon>
    </lineage>
</organism>
<sequence length="132" mass="15327">MKQAVRRNKDRFPVDFKFDLTPVEIDYLVSQNVIPSKGRLGGAVPFAFTEQGLSMLSSVLKSKEALHVNISIMRAFVQMRQLLDNNKELKKQLSALEDKYDEQFKVVFDAIRNLIHQKTKPRQRIGFKKDFL</sequence>
<gene>
    <name evidence="3" type="ORF">SAE01_37600</name>
</gene>
<protein>
    <recommendedName>
        <fullName evidence="2">KilA-N DNA-binding domain-containing protein</fullName>
    </recommendedName>
</protein>